<gene>
    <name evidence="1" type="ORF">D1868_03545</name>
</gene>
<name>A0A650CMS5_9CREN</name>
<protein>
    <submittedName>
        <fullName evidence="1">Uncharacterized protein</fullName>
    </submittedName>
</protein>
<accession>A0A650CMS5</accession>
<evidence type="ECO:0000313" key="2">
    <source>
        <dbReference type="Proteomes" id="UP000423396"/>
    </source>
</evidence>
<dbReference type="GeneID" id="42798116"/>
<dbReference type="Proteomes" id="UP000423396">
    <property type="component" value="Chromosome"/>
</dbReference>
<proteinExistence type="predicted"/>
<reference evidence="1 2" key="1">
    <citation type="submission" date="2019-10" db="EMBL/GenBank/DDBJ databases">
        <title>Genome Sequences from Six Type Strain Members of the Archaeal Family Sulfolobaceae: Acidianus ambivalens, Acidianus infernus, Metallosphaera prunae, Stygiolobus azoricus, Sulfolobus metallicus, and Sulfurisphaera ohwakuensis.</title>
        <authorList>
            <person name="Counts J.A."/>
            <person name="Kelly R.M."/>
        </authorList>
    </citation>
    <scope>NUCLEOTIDE SEQUENCE [LARGE SCALE GENOMIC DNA]</scope>
    <source>
        <strain evidence="1 2">FC6</strain>
    </source>
</reference>
<keyword evidence="2" id="KW-1185">Reference proteome</keyword>
<dbReference type="EMBL" id="CP045483">
    <property type="protein sequence ID" value="QGR19139.1"/>
    <property type="molecule type" value="Genomic_DNA"/>
</dbReference>
<evidence type="ECO:0000313" key="1">
    <source>
        <dbReference type="EMBL" id="QGR19139.1"/>
    </source>
</evidence>
<sequence length="201" mass="23494">MIIFLNGDGNEYISSYKDRFASLPVDIIIYAPKIKLTDFERILAEVVIGEELRIPMTLKDLYKLFVFENKVRSSKLAIRYKEDLNSVYVEEDNSSLLSRLLRKNKEYYLSNTAFFYSKSKIIIHRKDKTIIILSLDGIKHLDKIKERIEELLDRISASKLYIYVDKFDTLNSVIPTIINSANEKENDDLRIYVKNGNVKLI</sequence>
<dbReference type="KEGG" id="sazo:D1868_03545"/>
<dbReference type="RefSeq" id="WP_156005611.1">
    <property type="nucleotide sequence ID" value="NZ_CP045483.1"/>
</dbReference>
<dbReference type="AlphaFoldDB" id="A0A650CMS5"/>
<organism evidence="1 2">
    <name type="scientific">Stygiolobus azoricus</name>
    <dbReference type="NCBI Taxonomy" id="41675"/>
    <lineage>
        <taxon>Archaea</taxon>
        <taxon>Thermoproteota</taxon>
        <taxon>Thermoprotei</taxon>
        <taxon>Sulfolobales</taxon>
        <taxon>Sulfolobaceae</taxon>
        <taxon>Stygiolobus</taxon>
    </lineage>
</organism>